<dbReference type="Proteomes" id="UP000295765">
    <property type="component" value="Unassembled WGS sequence"/>
</dbReference>
<keyword evidence="3" id="KW-1185">Reference proteome</keyword>
<evidence type="ECO:0000256" key="1">
    <source>
        <dbReference type="SAM" id="SignalP"/>
    </source>
</evidence>
<sequence length="191" mass="21312">MRPQGLRERRPTRMRRRPASESCARLLGLAWLLCAALAWAAGPQVVQASDGRSQITMPEEWLQQRGLHDNAEIQIGSRLLNQYLIVVTEAKGATPGLGFEDFVRITQDDLLEPLVDAQAGKPYDLTIGGLRARQFEVRGSYGNTPVAYLHTAVEGREALFQIVAWCRPADYGRLQARLKSIVGTFREITKP</sequence>
<dbReference type="EMBL" id="SLWY01000019">
    <property type="protein sequence ID" value="TCO79570.1"/>
    <property type="molecule type" value="Genomic_DNA"/>
</dbReference>
<evidence type="ECO:0000313" key="3">
    <source>
        <dbReference type="Proteomes" id="UP000295765"/>
    </source>
</evidence>
<gene>
    <name evidence="2" type="ORF">EV699_11926</name>
</gene>
<feature type="signal peptide" evidence="1">
    <location>
        <begin position="1"/>
        <end position="40"/>
    </location>
</feature>
<feature type="chain" id="PRO_5020288363" evidence="1">
    <location>
        <begin position="41"/>
        <end position="191"/>
    </location>
</feature>
<keyword evidence="1" id="KW-0732">Signal</keyword>
<proteinExistence type="predicted"/>
<evidence type="ECO:0000313" key="2">
    <source>
        <dbReference type="EMBL" id="TCO79570.1"/>
    </source>
</evidence>
<dbReference type="AlphaFoldDB" id="A0A4V2SCI7"/>
<reference evidence="2 3" key="1">
    <citation type="submission" date="2019-03" db="EMBL/GenBank/DDBJ databases">
        <title>Genomic Encyclopedia of Type Strains, Phase IV (KMG-IV): sequencing the most valuable type-strain genomes for metagenomic binning, comparative biology and taxonomic classification.</title>
        <authorList>
            <person name="Goeker M."/>
        </authorList>
    </citation>
    <scope>NUCLEOTIDE SEQUENCE [LARGE SCALE GENOMIC DNA]</scope>
    <source>
        <strain evidence="2 3">DSM 25287</strain>
    </source>
</reference>
<name>A0A4V2SCI7_9GAMM</name>
<dbReference type="Gene3D" id="3.40.1000.10">
    <property type="entry name" value="Mog1/PsbP, alpha/beta/alpha sandwich"/>
    <property type="match status" value="1"/>
</dbReference>
<accession>A0A4V2SCI7</accession>
<organism evidence="2 3">
    <name type="scientific">Plasticicumulans lactativorans</name>
    <dbReference type="NCBI Taxonomy" id="1133106"/>
    <lineage>
        <taxon>Bacteria</taxon>
        <taxon>Pseudomonadati</taxon>
        <taxon>Pseudomonadota</taxon>
        <taxon>Gammaproteobacteria</taxon>
        <taxon>Candidatus Competibacteraceae</taxon>
        <taxon>Plasticicumulans</taxon>
    </lineage>
</organism>
<protein>
    <submittedName>
        <fullName evidence="2">Uncharacterized protein</fullName>
    </submittedName>
</protein>
<comment type="caution">
    <text evidence="2">The sequence shown here is derived from an EMBL/GenBank/DDBJ whole genome shotgun (WGS) entry which is preliminary data.</text>
</comment>